<dbReference type="Gene3D" id="3.30.450.20">
    <property type="entry name" value="PAS domain"/>
    <property type="match status" value="1"/>
</dbReference>
<protein>
    <submittedName>
        <fullName evidence="3">Putative PAS/PAC sensor protein</fullName>
    </submittedName>
</protein>
<proteinExistence type="predicted"/>
<dbReference type="PANTHER" id="PTHR35271:SF1">
    <property type="entry name" value="ABC TRANSPORTER, SUBSTRATE-BINDING LIPOPROTEIN"/>
    <property type="match status" value="1"/>
</dbReference>
<dbReference type="PANTHER" id="PTHR35271">
    <property type="entry name" value="ABC TRANSPORTER, SUBSTRATE-BINDING LIPOPROTEIN-RELATED"/>
    <property type="match status" value="1"/>
</dbReference>
<evidence type="ECO:0000313" key="3">
    <source>
        <dbReference type="EMBL" id="ETR71105.1"/>
    </source>
</evidence>
<dbReference type="GO" id="GO:0006355">
    <property type="term" value="P:regulation of DNA-templated transcription"/>
    <property type="evidence" value="ECO:0007669"/>
    <property type="project" value="InterPro"/>
</dbReference>
<dbReference type="EMBL" id="ATBP01000319">
    <property type="protein sequence ID" value="ETR71105.1"/>
    <property type="molecule type" value="Genomic_DNA"/>
</dbReference>
<keyword evidence="1" id="KW-1133">Transmembrane helix</keyword>
<feature type="transmembrane region" description="Helical" evidence="1">
    <location>
        <begin position="541"/>
        <end position="558"/>
    </location>
</feature>
<dbReference type="Proteomes" id="UP000189670">
    <property type="component" value="Unassembled WGS sequence"/>
</dbReference>
<dbReference type="AlphaFoldDB" id="A0A1V1P8S7"/>
<evidence type="ECO:0000313" key="4">
    <source>
        <dbReference type="Proteomes" id="UP000189670"/>
    </source>
</evidence>
<feature type="domain" description="PAS" evidence="2">
    <location>
        <begin position="406"/>
        <end position="478"/>
    </location>
</feature>
<dbReference type="InterPro" id="IPR035965">
    <property type="entry name" value="PAS-like_dom_sf"/>
</dbReference>
<name>A0A1V1P8S7_9BACT</name>
<dbReference type="CDD" id="cd00130">
    <property type="entry name" value="PAS"/>
    <property type="match status" value="1"/>
</dbReference>
<dbReference type="Pfam" id="PF00989">
    <property type="entry name" value="PAS"/>
    <property type="match status" value="1"/>
</dbReference>
<organism evidence="3 4">
    <name type="scientific">Candidatus Magnetoglobus multicellularis str. Araruama</name>
    <dbReference type="NCBI Taxonomy" id="890399"/>
    <lineage>
        <taxon>Bacteria</taxon>
        <taxon>Pseudomonadati</taxon>
        <taxon>Thermodesulfobacteriota</taxon>
        <taxon>Desulfobacteria</taxon>
        <taxon>Desulfobacterales</taxon>
        <taxon>Desulfobacteraceae</taxon>
        <taxon>Candidatus Magnetoglobus</taxon>
    </lineage>
</organism>
<dbReference type="InterPro" id="IPR013767">
    <property type="entry name" value="PAS_fold"/>
</dbReference>
<sequence>MRIIILLIALFLIPATRHFAHAENILILNSYHLGYKWSDDIIDGIRSVMEKRKNTLLFTEFMDTKRIFDDNTFFRFVRYLQEKYCDTQFDLIITSDDNAFNFIKSFRKKLFPGVPVVFCGVNYFKKSELTGMKNITGINESADFQATLQLIFKLHPNTNLIIFICDQTPTGNKIFQEINSLIPSLPSRIKTMVLNDIKMTDLLNKIVRLPKDSVIYFTTFFQDNTKTFYEYHESIALIAEHAKVPIYGAWDIHLGHGIVGGKLTCGSFQGEAAAILGTRILEGEPADTIPMIEKSPNRYMFDMDQLQRFHIRVTQLPESSKIIHPTIHFNHIFIMTVLGIGFLSFVILFLIVSNIKRKIAEKKLKVTLDHLEQRVIDRTEEVTLTNDRLNQELEERNRTERALKHSHHFLETLIDNLPVAVFTKDAKTGTFTLWNKQCERLYGLTADQVLGKNDYDFFQRNRPTLLKKMIILHLINAPGLISLKKKLILMGKDKKLFILSKRLFLMKITCLYSYCAFLKISQSEKRQRKNFANTRNSFAMSLIQILISFLLKIGMINLC</sequence>
<gene>
    <name evidence="3" type="ORF">OMM_02737</name>
</gene>
<reference evidence="4" key="1">
    <citation type="submission" date="2012-11" db="EMBL/GenBank/DDBJ databases">
        <authorList>
            <person name="Lucero-Rivera Y.E."/>
            <person name="Tovar-Ramirez D."/>
        </authorList>
    </citation>
    <scope>NUCLEOTIDE SEQUENCE [LARGE SCALE GENOMIC DNA]</scope>
    <source>
        <strain evidence="4">Araruama</strain>
    </source>
</reference>
<feature type="transmembrane region" description="Helical" evidence="1">
    <location>
        <begin position="332"/>
        <end position="355"/>
    </location>
</feature>
<evidence type="ECO:0000256" key="1">
    <source>
        <dbReference type="SAM" id="Phobius"/>
    </source>
</evidence>
<keyword evidence="1" id="KW-0472">Membrane</keyword>
<dbReference type="SMART" id="SM00091">
    <property type="entry name" value="PAS"/>
    <property type="match status" value="1"/>
</dbReference>
<accession>A0A1V1P8S7</accession>
<dbReference type="SUPFAM" id="SSF55785">
    <property type="entry name" value="PYP-like sensor domain (PAS domain)"/>
    <property type="match status" value="1"/>
</dbReference>
<keyword evidence="1" id="KW-0812">Transmembrane</keyword>
<comment type="caution">
    <text evidence="3">The sequence shown here is derived from an EMBL/GenBank/DDBJ whole genome shotgun (WGS) entry which is preliminary data.</text>
</comment>
<evidence type="ECO:0000259" key="2">
    <source>
        <dbReference type="PROSITE" id="PS50112"/>
    </source>
</evidence>
<dbReference type="NCBIfam" id="TIGR00229">
    <property type="entry name" value="sensory_box"/>
    <property type="match status" value="1"/>
</dbReference>
<dbReference type="Gene3D" id="3.40.50.2300">
    <property type="match status" value="2"/>
</dbReference>
<dbReference type="InterPro" id="IPR000014">
    <property type="entry name" value="PAS"/>
</dbReference>
<dbReference type="Pfam" id="PF04392">
    <property type="entry name" value="ABC_sub_bind"/>
    <property type="match status" value="1"/>
</dbReference>
<dbReference type="InterPro" id="IPR007487">
    <property type="entry name" value="ABC_transpt-TYRBP-like"/>
</dbReference>
<dbReference type="PROSITE" id="PS50112">
    <property type="entry name" value="PAS"/>
    <property type="match status" value="1"/>
</dbReference>